<dbReference type="RefSeq" id="XP_019012149.1">
    <property type="nucleotide sequence ID" value="XM_019154746.1"/>
</dbReference>
<feature type="transmembrane region" description="Helical" evidence="1">
    <location>
        <begin position="28"/>
        <end position="46"/>
    </location>
</feature>
<reference evidence="2" key="1">
    <citation type="submission" date="2013-07" db="EMBL/GenBank/DDBJ databases">
        <title>The Genome Sequence of Cryptococcus pinus CBS10737.</title>
        <authorList>
            <consortium name="The Broad Institute Genome Sequencing Platform"/>
            <person name="Cuomo C."/>
            <person name="Litvintseva A."/>
            <person name="Chen Y."/>
            <person name="Heitman J."/>
            <person name="Sun S."/>
            <person name="Springer D."/>
            <person name="Dromer F."/>
            <person name="Young S.K."/>
            <person name="Zeng Q."/>
            <person name="Gargeya S."/>
            <person name="Fitzgerald M."/>
            <person name="Abouelleil A."/>
            <person name="Alvarado L."/>
            <person name="Berlin A.M."/>
            <person name="Chapman S.B."/>
            <person name="Dewar J."/>
            <person name="Goldberg J."/>
            <person name="Griggs A."/>
            <person name="Gujja S."/>
            <person name="Hansen M."/>
            <person name="Howarth C."/>
            <person name="Imamovic A."/>
            <person name="Larimer J."/>
            <person name="McCowan C."/>
            <person name="Murphy C."/>
            <person name="Pearson M."/>
            <person name="Priest M."/>
            <person name="Roberts A."/>
            <person name="Saif S."/>
            <person name="Shea T."/>
            <person name="Sykes S."/>
            <person name="Wortman J."/>
            <person name="Nusbaum C."/>
            <person name="Birren B."/>
        </authorList>
    </citation>
    <scope>NUCLEOTIDE SEQUENCE [LARGE SCALE GENOMIC DNA]</scope>
    <source>
        <strain evidence="2">CBS 10737</strain>
    </source>
</reference>
<feature type="transmembrane region" description="Helical" evidence="1">
    <location>
        <begin position="84"/>
        <end position="104"/>
    </location>
</feature>
<feature type="transmembrane region" description="Helical" evidence="1">
    <location>
        <begin position="236"/>
        <end position="262"/>
    </location>
</feature>
<keyword evidence="4" id="KW-1185">Reference proteome</keyword>
<dbReference type="KEGG" id="kpin:30171361"/>
<dbReference type="GeneID" id="30171361"/>
<protein>
    <submittedName>
        <fullName evidence="2">Uncharacterized protein</fullName>
    </submittedName>
</protein>
<feature type="transmembrane region" description="Helical" evidence="1">
    <location>
        <begin position="127"/>
        <end position="153"/>
    </location>
</feature>
<evidence type="ECO:0000313" key="3">
    <source>
        <dbReference type="EMBL" id="WWC68705.1"/>
    </source>
</evidence>
<keyword evidence="1" id="KW-1133">Transmembrane helix</keyword>
<reference evidence="2" key="3">
    <citation type="submission" date="2016-07" db="EMBL/GenBank/DDBJ databases">
        <title>Evolution of pathogenesis and genome organization in the Tremellales.</title>
        <authorList>
            <person name="Cuomo C."/>
            <person name="Litvintseva A."/>
            <person name="Heitman J."/>
            <person name="Chen Y."/>
            <person name="Sun S."/>
            <person name="Springer D."/>
            <person name="Dromer F."/>
            <person name="Young S."/>
            <person name="Zeng Q."/>
            <person name="Chapman S."/>
            <person name="Gujja S."/>
            <person name="Saif S."/>
            <person name="Birren B."/>
        </authorList>
    </citation>
    <scope>NUCLEOTIDE SEQUENCE</scope>
    <source>
        <strain evidence="2">CBS 10737</strain>
    </source>
</reference>
<reference evidence="3" key="4">
    <citation type="submission" date="2024-02" db="EMBL/GenBank/DDBJ databases">
        <title>Comparative genomics of Cryptococcus and Kwoniella reveals pathogenesis evolution and contrasting modes of karyotype evolution via chromosome fusion or intercentromeric recombination.</title>
        <authorList>
            <person name="Coelho M.A."/>
            <person name="David-Palma M."/>
            <person name="Shea T."/>
            <person name="Bowers K."/>
            <person name="McGinley-Smith S."/>
            <person name="Mohammad A.W."/>
            <person name="Gnirke A."/>
            <person name="Yurkov A.M."/>
            <person name="Nowrousian M."/>
            <person name="Sun S."/>
            <person name="Cuomo C.A."/>
            <person name="Heitman J."/>
        </authorList>
    </citation>
    <scope>NUCLEOTIDE SEQUENCE</scope>
    <source>
        <strain evidence="3">CBS 10737</strain>
    </source>
</reference>
<evidence type="ECO:0000313" key="4">
    <source>
        <dbReference type="Proteomes" id="UP000094020"/>
    </source>
</evidence>
<dbReference type="EMBL" id="KI894009">
    <property type="protein sequence ID" value="OCF50930.1"/>
    <property type="molecule type" value="Genomic_DNA"/>
</dbReference>
<evidence type="ECO:0000313" key="2">
    <source>
        <dbReference type="EMBL" id="OCF50930.1"/>
    </source>
</evidence>
<accession>A0A1B9I5X2</accession>
<organism evidence="2">
    <name type="scientific">Kwoniella pini CBS 10737</name>
    <dbReference type="NCBI Taxonomy" id="1296096"/>
    <lineage>
        <taxon>Eukaryota</taxon>
        <taxon>Fungi</taxon>
        <taxon>Dikarya</taxon>
        <taxon>Basidiomycota</taxon>
        <taxon>Agaricomycotina</taxon>
        <taxon>Tremellomycetes</taxon>
        <taxon>Tremellales</taxon>
        <taxon>Cryptococcaceae</taxon>
        <taxon>Kwoniella</taxon>
    </lineage>
</organism>
<evidence type="ECO:0000256" key="1">
    <source>
        <dbReference type="SAM" id="Phobius"/>
    </source>
</evidence>
<dbReference type="Proteomes" id="UP000094020">
    <property type="component" value="Chromosome 3"/>
</dbReference>
<sequence length="299" mass="33408">MSSTATDPAYKAISNINFTGGFPTSADLAPSIVFLILYALTVPVLLWRWFRKSDRTTLLIRPTIFQACRIGMLVIRAYMSKNTYGAGLLIAELVLVSIGFLFLIDPVSECWKTQVASHMPKQEQPGWILRLSWLIKILILVAIATALGGSVMISSAIDNPSKLDTVKHLRQTSTVISFVAVIVIALAAILTHYQYPIDLRGTIYIMTVAACLTIVSVYRLVQTFSNNPNDAVRSRAAFWILQMTFEFFAFVLLIGISLPTWFPGEKGRLSKVTSDEEMARIPQTQQHQAQFQQYPQQSQ</sequence>
<gene>
    <name evidence="2" type="ORF">I206_02992</name>
    <name evidence="3" type="ORF">I206_102639</name>
</gene>
<reference evidence="3" key="2">
    <citation type="submission" date="2013-07" db="EMBL/GenBank/DDBJ databases">
        <authorList>
            <consortium name="The Broad Institute Genome Sequencing Platform"/>
            <person name="Cuomo C."/>
            <person name="Litvintseva A."/>
            <person name="Chen Y."/>
            <person name="Heitman J."/>
            <person name="Sun S."/>
            <person name="Springer D."/>
            <person name="Dromer F."/>
            <person name="Young S.K."/>
            <person name="Zeng Q."/>
            <person name="Gargeya S."/>
            <person name="Fitzgerald M."/>
            <person name="Abouelleil A."/>
            <person name="Alvarado L."/>
            <person name="Berlin A.M."/>
            <person name="Chapman S.B."/>
            <person name="Dewar J."/>
            <person name="Goldberg J."/>
            <person name="Griggs A."/>
            <person name="Gujja S."/>
            <person name="Hansen M."/>
            <person name="Howarth C."/>
            <person name="Imamovic A."/>
            <person name="Larimer J."/>
            <person name="McCowan C."/>
            <person name="Murphy C."/>
            <person name="Pearson M."/>
            <person name="Priest M."/>
            <person name="Roberts A."/>
            <person name="Saif S."/>
            <person name="Shea T."/>
            <person name="Sykes S."/>
            <person name="Wortman J."/>
            <person name="Nusbaum C."/>
            <person name="Birren B."/>
        </authorList>
    </citation>
    <scope>NUCLEOTIDE SEQUENCE</scope>
    <source>
        <strain evidence="3">CBS 10737</strain>
    </source>
</reference>
<dbReference type="EMBL" id="CP144521">
    <property type="protein sequence ID" value="WWC68705.1"/>
    <property type="molecule type" value="Genomic_DNA"/>
</dbReference>
<feature type="transmembrane region" description="Helical" evidence="1">
    <location>
        <begin position="203"/>
        <end position="221"/>
    </location>
</feature>
<name>A0A1B9I5X2_9TREE</name>
<keyword evidence="1" id="KW-0812">Transmembrane</keyword>
<keyword evidence="1" id="KW-0472">Membrane</keyword>
<feature type="transmembrane region" description="Helical" evidence="1">
    <location>
        <begin position="173"/>
        <end position="191"/>
    </location>
</feature>
<dbReference type="AlphaFoldDB" id="A0A1B9I5X2"/>
<proteinExistence type="predicted"/>
<dbReference type="OrthoDB" id="2562239at2759"/>